<name>A0A1G2RT83_9BACT</name>
<gene>
    <name evidence="3" type="ORF">A3J30_03755</name>
</gene>
<accession>A0A1G2RT83</accession>
<dbReference type="SUPFAM" id="SSF55811">
    <property type="entry name" value="Nudix"/>
    <property type="match status" value="1"/>
</dbReference>
<dbReference type="InterPro" id="IPR000086">
    <property type="entry name" value="NUDIX_hydrolase_dom"/>
</dbReference>
<dbReference type="PROSITE" id="PS51462">
    <property type="entry name" value="NUDIX"/>
    <property type="match status" value="1"/>
</dbReference>
<keyword evidence="1" id="KW-0378">Hydrolase</keyword>
<evidence type="ECO:0000259" key="2">
    <source>
        <dbReference type="PROSITE" id="PS51462"/>
    </source>
</evidence>
<dbReference type="Pfam" id="PF00293">
    <property type="entry name" value="NUDIX"/>
    <property type="match status" value="1"/>
</dbReference>
<dbReference type="Proteomes" id="UP000178222">
    <property type="component" value="Unassembled WGS sequence"/>
</dbReference>
<evidence type="ECO:0000256" key="1">
    <source>
        <dbReference type="ARBA" id="ARBA00022801"/>
    </source>
</evidence>
<feature type="domain" description="Nudix hydrolase" evidence="2">
    <location>
        <begin position="7"/>
        <end position="127"/>
    </location>
</feature>
<dbReference type="AlphaFoldDB" id="A0A1G2RT83"/>
<organism evidence="3 4">
    <name type="scientific">Candidatus Wildermuthbacteria bacterium RIFCSPLOWO2_02_FULL_47_9c</name>
    <dbReference type="NCBI Taxonomy" id="1802466"/>
    <lineage>
        <taxon>Bacteria</taxon>
        <taxon>Candidatus Wildermuthiibacteriota</taxon>
    </lineage>
</organism>
<proteinExistence type="predicted"/>
<dbReference type="GO" id="GO:0016787">
    <property type="term" value="F:hydrolase activity"/>
    <property type="evidence" value="ECO:0007669"/>
    <property type="project" value="UniProtKB-KW"/>
</dbReference>
<dbReference type="Gene3D" id="3.90.79.10">
    <property type="entry name" value="Nucleoside Triphosphate Pyrophosphohydrolase"/>
    <property type="match status" value="1"/>
</dbReference>
<evidence type="ECO:0000313" key="3">
    <source>
        <dbReference type="EMBL" id="OHA76046.1"/>
    </source>
</evidence>
<dbReference type="PROSITE" id="PS00893">
    <property type="entry name" value="NUDIX_BOX"/>
    <property type="match status" value="1"/>
</dbReference>
<dbReference type="InterPro" id="IPR020084">
    <property type="entry name" value="NUDIX_hydrolase_CS"/>
</dbReference>
<sequence>MSHIHELIDWTVVAYVVHGEKVLMVYHRELQKWLPLGGHIELNEDPDEALMREVQEESGIEEIEVLAAKPTVEGDTSERKFLYTPAYMDIIRSTIDIGTLDWYIFSAREPMRFGSQRVSMRESAGLL</sequence>
<dbReference type="EMBL" id="MHUL01000042">
    <property type="protein sequence ID" value="OHA76046.1"/>
    <property type="molecule type" value="Genomic_DNA"/>
</dbReference>
<evidence type="ECO:0000313" key="4">
    <source>
        <dbReference type="Proteomes" id="UP000178222"/>
    </source>
</evidence>
<dbReference type="InterPro" id="IPR015797">
    <property type="entry name" value="NUDIX_hydrolase-like_dom_sf"/>
</dbReference>
<comment type="caution">
    <text evidence="3">The sequence shown here is derived from an EMBL/GenBank/DDBJ whole genome shotgun (WGS) entry which is preliminary data.</text>
</comment>
<protein>
    <recommendedName>
        <fullName evidence="2">Nudix hydrolase domain-containing protein</fullName>
    </recommendedName>
</protein>
<reference evidence="3 4" key="1">
    <citation type="journal article" date="2016" name="Nat. Commun.">
        <title>Thousands of microbial genomes shed light on interconnected biogeochemical processes in an aquifer system.</title>
        <authorList>
            <person name="Anantharaman K."/>
            <person name="Brown C.T."/>
            <person name="Hug L.A."/>
            <person name="Sharon I."/>
            <person name="Castelle C.J."/>
            <person name="Probst A.J."/>
            <person name="Thomas B.C."/>
            <person name="Singh A."/>
            <person name="Wilkins M.J."/>
            <person name="Karaoz U."/>
            <person name="Brodie E.L."/>
            <person name="Williams K.H."/>
            <person name="Hubbard S.S."/>
            <person name="Banfield J.F."/>
        </authorList>
    </citation>
    <scope>NUCLEOTIDE SEQUENCE [LARGE SCALE GENOMIC DNA]</scope>
</reference>